<dbReference type="InParanoid" id="F2UAV9"/>
<dbReference type="InterPro" id="IPR051707">
    <property type="entry name" value="PI-Interact_SigTrans_Reg"/>
</dbReference>
<dbReference type="InterPro" id="IPR011993">
    <property type="entry name" value="PH-like_dom_sf"/>
</dbReference>
<dbReference type="OrthoDB" id="185175at2759"/>
<evidence type="ECO:0000313" key="3">
    <source>
        <dbReference type="EMBL" id="EGD73525.1"/>
    </source>
</evidence>
<feature type="compositionally biased region" description="Acidic residues" evidence="1">
    <location>
        <begin position="222"/>
        <end position="232"/>
    </location>
</feature>
<dbReference type="SMART" id="SM00233">
    <property type="entry name" value="PH"/>
    <property type="match status" value="1"/>
</dbReference>
<dbReference type="PROSITE" id="PS50003">
    <property type="entry name" value="PH_DOMAIN"/>
    <property type="match status" value="1"/>
</dbReference>
<dbReference type="PANTHER" id="PTHR14336">
    <property type="entry name" value="TANDEM PH DOMAIN CONTAINING PROTEIN"/>
    <property type="match status" value="1"/>
</dbReference>
<evidence type="ECO:0000256" key="1">
    <source>
        <dbReference type="SAM" id="MobiDB-lite"/>
    </source>
</evidence>
<feature type="region of interest" description="Disordered" evidence="1">
    <location>
        <begin position="181"/>
        <end position="287"/>
    </location>
</feature>
<dbReference type="RefSeq" id="XP_004993807.1">
    <property type="nucleotide sequence ID" value="XM_004993750.1"/>
</dbReference>
<feature type="compositionally biased region" description="Pro residues" evidence="1">
    <location>
        <begin position="187"/>
        <end position="201"/>
    </location>
</feature>
<dbReference type="Gene3D" id="2.30.29.30">
    <property type="entry name" value="Pleckstrin-homology domain (PH domain)/Phosphotyrosine-binding domain (PTB)"/>
    <property type="match status" value="1"/>
</dbReference>
<proteinExistence type="predicted"/>
<protein>
    <recommendedName>
        <fullName evidence="2">PH domain-containing protein</fullName>
    </recommendedName>
</protein>
<gene>
    <name evidence="3" type="ORF">PTSG_05229</name>
</gene>
<feature type="compositionally biased region" description="Low complexity" evidence="1">
    <location>
        <begin position="202"/>
        <end position="211"/>
    </location>
</feature>
<evidence type="ECO:0000259" key="2">
    <source>
        <dbReference type="PROSITE" id="PS50003"/>
    </source>
</evidence>
<dbReference type="SUPFAM" id="SSF50729">
    <property type="entry name" value="PH domain-like"/>
    <property type="match status" value="1"/>
</dbReference>
<dbReference type="AlphaFoldDB" id="F2UAV9"/>
<dbReference type="FunFam" id="2.30.29.30:FF:000286">
    <property type="entry name" value="PH-protein kinase domain containing protein"/>
    <property type="match status" value="1"/>
</dbReference>
<organism evidence="4">
    <name type="scientific">Salpingoeca rosetta (strain ATCC 50818 / BSB-021)</name>
    <dbReference type="NCBI Taxonomy" id="946362"/>
    <lineage>
        <taxon>Eukaryota</taxon>
        <taxon>Choanoflagellata</taxon>
        <taxon>Craspedida</taxon>
        <taxon>Salpingoecidae</taxon>
        <taxon>Salpingoeca</taxon>
    </lineage>
</organism>
<feature type="domain" description="PH" evidence="2">
    <location>
        <begin position="3"/>
        <end position="116"/>
    </location>
</feature>
<dbReference type="Proteomes" id="UP000007799">
    <property type="component" value="Unassembled WGS sequence"/>
</dbReference>
<name>F2UAV9_SALR5</name>
<dbReference type="KEGG" id="sre:PTSG_05229"/>
<accession>F2UAV9</accession>
<keyword evidence="4" id="KW-1185">Reference proteome</keyword>
<dbReference type="InterPro" id="IPR001849">
    <property type="entry name" value="PH_domain"/>
</dbReference>
<dbReference type="GeneID" id="16074386"/>
<sequence>MPQDTCSGWLTKQGGRVKSWKKRWFTLRGVQLLYFKDPSDFKPLGAITLADRRPTTNPFNSKVTCEVRFVPEDEEPKKANCFEIKSSDSTQRTFYCYAPSAKEADRWMDALTRVVYGSRGGGMFGTDLAVQLIRELCCGRPHHAHLTPWLHQHGIRDTPLVHALTMALIRDHESYFAVMPAQRPCAGSPPPPPPPPSPPPLLLSARAPSLPTTEHAHPPLYDEFDVDDDADTDHESYFAVMPAPSSPAPSLPTTEHAHPPLYDDFDVDDDADTSKATSGHTSRRATA</sequence>
<dbReference type="EMBL" id="GL832966">
    <property type="protein sequence ID" value="EGD73525.1"/>
    <property type="molecule type" value="Genomic_DNA"/>
</dbReference>
<dbReference type="Pfam" id="PF00169">
    <property type="entry name" value="PH"/>
    <property type="match status" value="1"/>
</dbReference>
<evidence type="ECO:0000313" key="4">
    <source>
        <dbReference type="Proteomes" id="UP000007799"/>
    </source>
</evidence>
<reference evidence="3" key="1">
    <citation type="submission" date="2009-08" db="EMBL/GenBank/DDBJ databases">
        <title>Annotation of Salpingoeca rosetta.</title>
        <authorList>
            <consortium name="The Broad Institute Genome Sequencing Platform"/>
            <person name="Russ C."/>
            <person name="Cuomo C."/>
            <person name="Burger G."/>
            <person name="Gray M.W."/>
            <person name="Holland P.W.H."/>
            <person name="King N."/>
            <person name="Lang F.B.F."/>
            <person name="Roger A.J."/>
            <person name="Ruiz-Trillo I."/>
            <person name="Young S.K."/>
            <person name="Zeng Q."/>
            <person name="Gargeya S."/>
            <person name="Alvarado L."/>
            <person name="Berlin A."/>
            <person name="Chapman S.B."/>
            <person name="Chen Z."/>
            <person name="Freedman E."/>
            <person name="Gellesch M."/>
            <person name="Goldberg J."/>
            <person name="Griggs A."/>
            <person name="Gujja S."/>
            <person name="Heilman E."/>
            <person name="Heiman D."/>
            <person name="Howarth C."/>
            <person name="Mehta T."/>
            <person name="Neiman D."/>
            <person name="Pearson M."/>
            <person name="Roberts A."/>
            <person name="Saif S."/>
            <person name="Shea T."/>
            <person name="Shenoy N."/>
            <person name="Sisk P."/>
            <person name="Stolte C."/>
            <person name="Sykes S."/>
            <person name="White J."/>
            <person name="Yandava C."/>
            <person name="Haas B."/>
            <person name="Nusbaum C."/>
            <person name="Birren B."/>
        </authorList>
    </citation>
    <scope>NUCLEOTIDE SEQUENCE [LARGE SCALE GENOMIC DNA]</scope>
    <source>
        <strain evidence="3">ATCC 50818</strain>
    </source>
</reference>